<accession>A0A174MPH7</accession>
<dbReference type="AlphaFoldDB" id="A0A174MPH7"/>
<gene>
    <name evidence="2" type="ORF">ERS852411_03035</name>
</gene>
<dbReference type="Proteomes" id="UP000095746">
    <property type="component" value="Unassembled WGS sequence"/>
</dbReference>
<evidence type="ECO:0000256" key="1">
    <source>
        <dbReference type="SAM" id="MobiDB-lite"/>
    </source>
</evidence>
<evidence type="ECO:0000313" key="3">
    <source>
        <dbReference type="Proteomes" id="UP000095746"/>
    </source>
</evidence>
<dbReference type="EMBL" id="CYZT01000329">
    <property type="protein sequence ID" value="CUP35795.1"/>
    <property type="molecule type" value="Genomic_DNA"/>
</dbReference>
<organism evidence="2 3">
    <name type="scientific">Flavonifractor plautii</name>
    <name type="common">Fusobacterium plautii</name>
    <dbReference type="NCBI Taxonomy" id="292800"/>
    <lineage>
        <taxon>Bacteria</taxon>
        <taxon>Bacillati</taxon>
        <taxon>Bacillota</taxon>
        <taxon>Clostridia</taxon>
        <taxon>Eubacteriales</taxon>
        <taxon>Oscillospiraceae</taxon>
        <taxon>Flavonifractor</taxon>
    </lineage>
</organism>
<sequence>MESFTPSGRTRPARAAKAREPAHTATGTSSTWKPAVLMSASRVPCLPMSMPTMKRSR</sequence>
<protein>
    <submittedName>
        <fullName evidence="2">Uncharacterized protein</fullName>
    </submittedName>
</protein>
<evidence type="ECO:0000313" key="2">
    <source>
        <dbReference type="EMBL" id="CUP35795.1"/>
    </source>
</evidence>
<name>A0A174MPH7_FLAPL</name>
<reference evidence="2 3" key="1">
    <citation type="submission" date="2015-09" db="EMBL/GenBank/DDBJ databases">
        <authorList>
            <consortium name="Pathogen Informatics"/>
        </authorList>
    </citation>
    <scope>NUCLEOTIDE SEQUENCE [LARGE SCALE GENOMIC DNA]</scope>
    <source>
        <strain evidence="2 3">2789STDY5608854</strain>
    </source>
</reference>
<proteinExistence type="predicted"/>
<feature type="region of interest" description="Disordered" evidence="1">
    <location>
        <begin position="1"/>
        <end position="35"/>
    </location>
</feature>